<dbReference type="AlphaFoldDB" id="K1XKF0"/>
<evidence type="ECO:0000313" key="2">
    <source>
        <dbReference type="EMBL" id="EKD12944.1"/>
    </source>
</evidence>
<evidence type="ECO:0000256" key="1">
    <source>
        <dbReference type="SAM" id="MobiDB-lite"/>
    </source>
</evidence>
<organism evidence="2 3">
    <name type="scientific">Marssonina brunnea f. sp. multigermtubi (strain MB_m1)</name>
    <name type="common">Marssonina leaf spot fungus</name>
    <dbReference type="NCBI Taxonomy" id="1072389"/>
    <lineage>
        <taxon>Eukaryota</taxon>
        <taxon>Fungi</taxon>
        <taxon>Dikarya</taxon>
        <taxon>Ascomycota</taxon>
        <taxon>Pezizomycotina</taxon>
        <taxon>Leotiomycetes</taxon>
        <taxon>Helotiales</taxon>
        <taxon>Drepanopezizaceae</taxon>
        <taxon>Drepanopeziza</taxon>
    </lineage>
</organism>
<feature type="region of interest" description="Disordered" evidence="1">
    <location>
        <begin position="26"/>
        <end position="100"/>
    </location>
</feature>
<dbReference type="Proteomes" id="UP000006753">
    <property type="component" value="Unassembled WGS sequence"/>
</dbReference>
<protein>
    <submittedName>
        <fullName evidence="2">Uncharacterized protein</fullName>
    </submittedName>
</protein>
<feature type="region of interest" description="Disordered" evidence="1">
    <location>
        <begin position="135"/>
        <end position="174"/>
    </location>
</feature>
<dbReference type="KEGG" id="mbe:MBM_08898"/>
<sequence>MLRRALPFCCDRGRGRGRVRGLLRRVRSAGGGSNGPPPASNPAVDTRDANDASVRQQDNSLACPADIPMPQPDFAALSSSSSSSSISISSPTSTSTPSSSYLSQSYYTVVEYSHYSPAEILTLYTLTPTITTAPTNPGSYLGPDPYTISSDTPTPDWTTTASSSSSSTVQPSGYFPATTPEHWLSASGDLAGFAAADPRYFYVPEPEPDRRL</sequence>
<proteinExistence type="predicted"/>
<gene>
    <name evidence="2" type="ORF">MBM_08898</name>
</gene>
<feature type="compositionally biased region" description="Low complexity" evidence="1">
    <location>
        <begin position="78"/>
        <end position="100"/>
    </location>
</feature>
<accession>K1XKF0</accession>
<dbReference type="EMBL" id="JH921453">
    <property type="protein sequence ID" value="EKD12944.1"/>
    <property type="molecule type" value="Genomic_DNA"/>
</dbReference>
<name>K1XKF0_MARBU</name>
<dbReference type="InParanoid" id="K1XKF0"/>
<reference evidence="2 3" key="1">
    <citation type="journal article" date="2012" name="BMC Genomics">
        <title>Sequencing the genome of Marssonina brunnea reveals fungus-poplar co-evolution.</title>
        <authorList>
            <person name="Zhu S."/>
            <person name="Cao Y.-Z."/>
            <person name="Jiang C."/>
            <person name="Tan B.-Y."/>
            <person name="Wang Z."/>
            <person name="Feng S."/>
            <person name="Zhang L."/>
            <person name="Su X.-H."/>
            <person name="Brejova B."/>
            <person name="Vinar T."/>
            <person name="Xu M."/>
            <person name="Wang M.-X."/>
            <person name="Zhang S.-G."/>
            <person name="Huang M.-R."/>
            <person name="Wu R."/>
            <person name="Zhou Y."/>
        </authorList>
    </citation>
    <scope>NUCLEOTIDE SEQUENCE [LARGE SCALE GENOMIC DNA]</scope>
    <source>
        <strain evidence="2 3">MB_m1</strain>
    </source>
</reference>
<evidence type="ECO:0000313" key="3">
    <source>
        <dbReference type="Proteomes" id="UP000006753"/>
    </source>
</evidence>
<keyword evidence="3" id="KW-1185">Reference proteome</keyword>
<dbReference type="HOGENOM" id="CLU_1299957_0_0_1"/>
<feature type="compositionally biased region" description="Low complexity" evidence="1">
    <location>
        <begin position="147"/>
        <end position="168"/>
    </location>
</feature>